<comment type="caution">
    <text evidence="2">The sequence shown here is derived from an EMBL/GenBank/DDBJ whole genome shotgun (WGS) entry which is preliminary data.</text>
</comment>
<dbReference type="Proteomes" id="UP000178999">
    <property type="component" value="Unassembled WGS sequence"/>
</dbReference>
<dbReference type="InterPro" id="IPR019356">
    <property type="entry name" value="Menorin_dom"/>
</dbReference>
<dbReference type="EMBL" id="MGHY01000006">
    <property type="protein sequence ID" value="OGM79901.1"/>
    <property type="molecule type" value="Genomic_DNA"/>
</dbReference>
<name>A0A1F8CUE5_9BACT</name>
<accession>A0A1F8CUE5</accession>
<proteinExistence type="predicted"/>
<evidence type="ECO:0000313" key="3">
    <source>
        <dbReference type="Proteomes" id="UP000178999"/>
    </source>
</evidence>
<dbReference type="PANTHER" id="PTHR21184:SF6">
    <property type="entry name" value="CONSERVED PLASMA MEMBRANE PROTEIN"/>
    <property type="match status" value="1"/>
</dbReference>
<gene>
    <name evidence="2" type="ORF">A2382_03165</name>
</gene>
<feature type="domain" description="Menorin-like" evidence="1">
    <location>
        <begin position="84"/>
        <end position="253"/>
    </location>
</feature>
<evidence type="ECO:0000313" key="2">
    <source>
        <dbReference type="EMBL" id="OGM79901.1"/>
    </source>
</evidence>
<protein>
    <recommendedName>
        <fullName evidence="1">Menorin-like domain-containing protein</fullName>
    </recommendedName>
</protein>
<evidence type="ECO:0000259" key="1">
    <source>
        <dbReference type="Pfam" id="PF10223"/>
    </source>
</evidence>
<organism evidence="2 3">
    <name type="scientific">Candidatus Woesebacteria bacterium RIFOXYB1_FULL_38_16</name>
    <dbReference type="NCBI Taxonomy" id="1802538"/>
    <lineage>
        <taxon>Bacteria</taxon>
        <taxon>Candidatus Woeseibacteriota</taxon>
    </lineage>
</organism>
<dbReference type="GO" id="GO:0005615">
    <property type="term" value="C:extracellular space"/>
    <property type="evidence" value="ECO:0007669"/>
    <property type="project" value="TreeGrafter"/>
</dbReference>
<dbReference type="AlphaFoldDB" id="A0A1F8CUE5"/>
<reference evidence="2 3" key="1">
    <citation type="journal article" date="2016" name="Nat. Commun.">
        <title>Thousands of microbial genomes shed light on interconnected biogeochemical processes in an aquifer system.</title>
        <authorList>
            <person name="Anantharaman K."/>
            <person name="Brown C.T."/>
            <person name="Hug L.A."/>
            <person name="Sharon I."/>
            <person name="Castelle C.J."/>
            <person name="Probst A.J."/>
            <person name="Thomas B.C."/>
            <person name="Singh A."/>
            <person name="Wilkins M.J."/>
            <person name="Karaoz U."/>
            <person name="Brodie E.L."/>
            <person name="Williams K.H."/>
            <person name="Hubbard S.S."/>
            <person name="Banfield J.F."/>
        </authorList>
    </citation>
    <scope>NUCLEOTIDE SEQUENCE [LARGE SCALE GENOMIC DNA]</scope>
</reference>
<dbReference type="STRING" id="1802538.A2382_03165"/>
<dbReference type="Pfam" id="PF10223">
    <property type="entry name" value="Menorin_N"/>
    <property type="match status" value="1"/>
</dbReference>
<sequence length="261" mass="30206">MSLVQKLEPVLSTLSTSSSDLQVFISIVNYYENALFVVTIAHDEEEAQKLIAEMLSKASERDPNIPGLYAQPGRFESWWNRDNDLLYDELINEMSSSKQCLKLDFKDPEIIVPCLELLKERKLKQPIFLNADVLQGNGASISKFNAIGFITLCRKIYPEGILSTGWTTVSDPKFLYTQENVDQMFELVKDFEEVTFPVRACLISNSWKQLQRLIKKEGFSLTIWNNEPVDGKLQNWLKENTDPIKTFYDFIDENKNPLRFW</sequence>
<dbReference type="PANTHER" id="PTHR21184">
    <property type="entry name" value="MENORIN (DENDRITIC BRANCHING PROTEIN)"/>
    <property type="match status" value="1"/>
</dbReference>